<comment type="caution">
    <text evidence="1">The sequence shown here is derived from an EMBL/GenBank/DDBJ whole genome shotgun (WGS) entry which is preliminary data.</text>
</comment>
<dbReference type="Proteomes" id="UP001595530">
    <property type="component" value="Unassembled WGS sequence"/>
</dbReference>
<accession>A0ABV7F8M6</accession>
<dbReference type="InterPro" id="IPR044543">
    <property type="entry name" value="YHJQ-like"/>
</dbReference>
<dbReference type="CDD" id="cd08026">
    <property type="entry name" value="DUF326"/>
    <property type="match status" value="1"/>
</dbReference>
<protein>
    <submittedName>
        <fullName evidence="1">Four-helix bundle copper-binding protein</fullName>
    </submittedName>
</protein>
<reference evidence="2" key="1">
    <citation type="journal article" date="2019" name="Int. J. Syst. Evol. Microbiol.">
        <title>The Global Catalogue of Microorganisms (GCM) 10K type strain sequencing project: providing services to taxonomists for standard genome sequencing and annotation.</title>
        <authorList>
            <consortium name="The Broad Institute Genomics Platform"/>
            <consortium name="The Broad Institute Genome Sequencing Center for Infectious Disease"/>
            <person name="Wu L."/>
            <person name="Ma J."/>
        </authorList>
    </citation>
    <scope>NUCLEOTIDE SEQUENCE [LARGE SCALE GENOMIC DNA]</scope>
    <source>
        <strain evidence="2">KCTC 42986</strain>
    </source>
</reference>
<evidence type="ECO:0000313" key="2">
    <source>
        <dbReference type="Proteomes" id="UP001595530"/>
    </source>
</evidence>
<evidence type="ECO:0000313" key="1">
    <source>
        <dbReference type="EMBL" id="MFC3110586.1"/>
    </source>
</evidence>
<name>A0ABV7F8M6_9BURK</name>
<keyword evidence="2" id="KW-1185">Reference proteome</keyword>
<dbReference type="RefSeq" id="WP_390327264.1">
    <property type="nucleotide sequence ID" value="NZ_JBHRTP010000082.1"/>
</dbReference>
<dbReference type="PANTHER" id="PTHR37310">
    <property type="entry name" value="CYTOPLASMIC PROTEIN-RELATED"/>
    <property type="match status" value="1"/>
</dbReference>
<dbReference type="PANTHER" id="PTHR37310:SF1">
    <property type="entry name" value="CYTOPLASMIC PROTEIN"/>
    <property type="match status" value="1"/>
</dbReference>
<sequence>MISSQLSAGMHSCLTHSLACHRRCTETAAHVLHGANVHSEAKHLVALLDCAQMCMVHADFMMRRSPHHVHLAKESAEICDACAALCEQHPEPDGEMARCAEACRSCAQSCREMRT</sequence>
<dbReference type="EMBL" id="JBHRTP010000082">
    <property type="protein sequence ID" value="MFC3110586.1"/>
    <property type="molecule type" value="Genomic_DNA"/>
</dbReference>
<proteinExistence type="predicted"/>
<dbReference type="Pfam" id="PF03860">
    <property type="entry name" value="Csp"/>
    <property type="match status" value="1"/>
</dbReference>
<organism evidence="1 2">
    <name type="scientific">Undibacterium arcticum</name>
    <dbReference type="NCBI Taxonomy" id="1762892"/>
    <lineage>
        <taxon>Bacteria</taxon>
        <taxon>Pseudomonadati</taxon>
        <taxon>Pseudomonadota</taxon>
        <taxon>Betaproteobacteria</taxon>
        <taxon>Burkholderiales</taxon>
        <taxon>Oxalobacteraceae</taxon>
        <taxon>Undibacterium</taxon>
    </lineage>
</organism>
<dbReference type="Gene3D" id="1.20.1270.360">
    <property type="match status" value="1"/>
</dbReference>
<dbReference type="InterPro" id="IPR005560">
    <property type="entry name" value="Csp_YhjQ"/>
</dbReference>
<gene>
    <name evidence="1" type="ORF">ACFOFO_21940</name>
</gene>